<dbReference type="VEuPathDB" id="PiroplasmaDB:TA08155"/>
<dbReference type="Gene3D" id="3.30.160.60">
    <property type="entry name" value="Classic Zinc Finger"/>
    <property type="match status" value="1"/>
</dbReference>
<dbReference type="Pfam" id="PF12874">
    <property type="entry name" value="zf-met"/>
    <property type="match status" value="1"/>
</dbReference>
<dbReference type="PANTHER" id="PTHR45986:SF1">
    <property type="entry name" value="ZINC FINGER MATRIN-TYPE PROTEIN 2"/>
    <property type="match status" value="1"/>
</dbReference>
<evidence type="ECO:0000256" key="4">
    <source>
        <dbReference type="ARBA" id="ARBA00023242"/>
    </source>
</evidence>
<evidence type="ECO:0000256" key="1">
    <source>
        <dbReference type="ARBA" id="ARBA00022723"/>
    </source>
</evidence>
<proteinExistence type="predicted"/>
<keyword evidence="1" id="KW-0479">Metal-binding</keyword>
<dbReference type="SMART" id="SM00451">
    <property type="entry name" value="ZnF_U1"/>
    <property type="match status" value="1"/>
</dbReference>
<dbReference type="EMBL" id="UIVT01000004">
    <property type="protein sequence ID" value="SVP94323.1"/>
    <property type="molecule type" value="Genomic_DNA"/>
</dbReference>
<dbReference type="InterPro" id="IPR040107">
    <property type="entry name" value="Snu23"/>
</dbReference>
<organism evidence="7">
    <name type="scientific">Theileria annulata</name>
    <dbReference type="NCBI Taxonomy" id="5874"/>
    <lineage>
        <taxon>Eukaryota</taxon>
        <taxon>Sar</taxon>
        <taxon>Alveolata</taxon>
        <taxon>Apicomplexa</taxon>
        <taxon>Aconoidasida</taxon>
        <taxon>Piroplasmida</taxon>
        <taxon>Theileriidae</taxon>
        <taxon>Theileria</taxon>
    </lineage>
</organism>
<dbReference type="GO" id="GO:0005681">
    <property type="term" value="C:spliceosomal complex"/>
    <property type="evidence" value="ECO:0007669"/>
    <property type="project" value="InterPro"/>
</dbReference>
<evidence type="ECO:0000313" key="7">
    <source>
        <dbReference type="EMBL" id="SVP94323.1"/>
    </source>
</evidence>
<dbReference type="AlphaFoldDB" id="A0A3B0MVJ4"/>
<evidence type="ECO:0000259" key="6">
    <source>
        <dbReference type="SMART" id="SM00451"/>
    </source>
</evidence>
<dbReference type="GO" id="GO:0008270">
    <property type="term" value="F:zinc ion binding"/>
    <property type="evidence" value="ECO:0007669"/>
    <property type="project" value="UniProtKB-KW"/>
</dbReference>
<sequence length="261" mass="30133">MEKGKEENVEKVDALGRKVWDRNFYTEKAIGKSGGGDVVEETISTLYQGTFKKPVITVPEVREDLKPRTETIDFSKFVGRSELVDVDGPKSKQGGFFCKTCNCLLKDSQSYLDHLNGKKHNRLLGMTMRVEKVSAKTVADKLRRLSERDSSSVKTKEELENDARERIKELEMYEKELKEKRRLMKLEKKKRKLNHDSSSDYNSGHKVKSERINVKSEYKDFKSDYDDGVKSEYKVKSEYEDQEESSELEAMRKAGLPVSFC</sequence>
<dbReference type="GO" id="GO:0000398">
    <property type="term" value="P:mRNA splicing, via spliceosome"/>
    <property type="evidence" value="ECO:0007669"/>
    <property type="project" value="InterPro"/>
</dbReference>
<evidence type="ECO:0000256" key="3">
    <source>
        <dbReference type="ARBA" id="ARBA00022833"/>
    </source>
</evidence>
<reference evidence="7" key="1">
    <citation type="submission" date="2018-07" db="EMBL/GenBank/DDBJ databases">
        <authorList>
            <person name="Quirk P.G."/>
            <person name="Krulwich T.A."/>
        </authorList>
    </citation>
    <scope>NUCLEOTIDE SEQUENCE</scope>
    <source>
        <strain evidence="7">Anand</strain>
    </source>
</reference>
<evidence type="ECO:0000313" key="8">
    <source>
        <dbReference type="EMBL" id="SVP95168.1"/>
    </source>
</evidence>
<name>A0A3B0MVJ4_THEAN</name>
<feature type="region of interest" description="Disordered" evidence="5">
    <location>
        <begin position="187"/>
        <end position="213"/>
    </location>
</feature>
<dbReference type="InterPro" id="IPR036236">
    <property type="entry name" value="Znf_C2H2_sf"/>
</dbReference>
<gene>
    <name evidence="7" type="ORF">TAT_000332600</name>
    <name evidence="8" type="ORF">TAV_000332400</name>
</gene>
<keyword evidence="3" id="KW-0862">Zinc</keyword>
<dbReference type="PANTHER" id="PTHR45986">
    <property type="entry name" value="ZINC FINGER MATRIN-TYPE PROTEIN 2"/>
    <property type="match status" value="1"/>
</dbReference>
<dbReference type="SUPFAM" id="SSF57667">
    <property type="entry name" value="beta-beta-alpha zinc fingers"/>
    <property type="match status" value="1"/>
</dbReference>
<dbReference type="InterPro" id="IPR013087">
    <property type="entry name" value="Znf_C2H2_type"/>
</dbReference>
<dbReference type="GO" id="GO:0003676">
    <property type="term" value="F:nucleic acid binding"/>
    <property type="evidence" value="ECO:0007669"/>
    <property type="project" value="InterPro"/>
</dbReference>
<keyword evidence="4" id="KW-0539">Nucleus</keyword>
<dbReference type="EMBL" id="UIVS01000004">
    <property type="protein sequence ID" value="SVP95168.1"/>
    <property type="molecule type" value="Genomic_DNA"/>
</dbReference>
<evidence type="ECO:0000256" key="5">
    <source>
        <dbReference type="SAM" id="MobiDB-lite"/>
    </source>
</evidence>
<dbReference type="InterPro" id="IPR003604">
    <property type="entry name" value="Matrin/U1-like-C_Znf_C2H2"/>
</dbReference>
<protein>
    <submittedName>
        <fullName evidence="7">Zinc-finger of C2H2 type/Zinc-finger double-stranded RNA-binding, putative</fullName>
    </submittedName>
</protein>
<keyword evidence="2 7" id="KW-0863">Zinc-finger</keyword>
<dbReference type="GO" id="GO:0046540">
    <property type="term" value="C:U4/U6 x U5 tri-snRNP complex"/>
    <property type="evidence" value="ECO:0007669"/>
    <property type="project" value="TreeGrafter"/>
</dbReference>
<evidence type="ECO:0000256" key="2">
    <source>
        <dbReference type="ARBA" id="ARBA00022771"/>
    </source>
</evidence>
<feature type="domain" description="U1-type" evidence="6">
    <location>
        <begin position="93"/>
        <end position="127"/>
    </location>
</feature>
<accession>A0A3B0MVJ4</accession>